<protein>
    <recommendedName>
        <fullName evidence="10 11">UDP-N-acetylmuramoyl-tripeptide--D-alanyl-D-alanine ligase</fullName>
        <ecNumber evidence="10 11">6.3.2.10</ecNumber>
    </recommendedName>
    <alternativeName>
        <fullName evidence="10">D-alanyl-D-alanine-adding enzyme</fullName>
    </alternativeName>
</protein>
<dbReference type="HAMAP" id="MF_02019">
    <property type="entry name" value="MurF"/>
    <property type="match status" value="1"/>
</dbReference>
<feature type="binding site" evidence="10">
    <location>
        <begin position="117"/>
        <end position="123"/>
    </location>
    <ligand>
        <name>ATP</name>
        <dbReference type="ChEBI" id="CHEBI:30616"/>
    </ligand>
</feature>
<evidence type="ECO:0000256" key="8">
    <source>
        <dbReference type="ARBA" id="ARBA00023306"/>
    </source>
</evidence>
<dbReference type="Proteomes" id="UP000824220">
    <property type="component" value="Unassembled WGS sequence"/>
</dbReference>
<dbReference type="InterPro" id="IPR004101">
    <property type="entry name" value="Mur_ligase_C"/>
</dbReference>
<proteinExistence type="inferred from homology"/>
<dbReference type="GO" id="GO:0008360">
    <property type="term" value="P:regulation of cell shape"/>
    <property type="evidence" value="ECO:0007669"/>
    <property type="project" value="UniProtKB-KW"/>
</dbReference>
<keyword evidence="9 10" id="KW-0961">Cell wall biogenesis/degradation</keyword>
<dbReference type="NCBIfam" id="TIGR01143">
    <property type="entry name" value="murF"/>
    <property type="match status" value="1"/>
</dbReference>
<evidence type="ECO:0000256" key="5">
    <source>
        <dbReference type="ARBA" id="ARBA00022840"/>
    </source>
</evidence>
<reference evidence="15" key="1">
    <citation type="journal article" date="2021" name="PeerJ">
        <title>Extensive microbial diversity within the chicken gut microbiome revealed by metagenomics and culture.</title>
        <authorList>
            <person name="Gilroy R."/>
            <person name="Ravi A."/>
            <person name="Getino M."/>
            <person name="Pursley I."/>
            <person name="Horton D.L."/>
            <person name="Alikhan N.F."/>
            <person name="Baker D."/>
            <person name="Gharbi K."/>
            <person name="Hall N."/>
            <person name="Watson M."/>
            <person name="Adriaenssens E.M."/>
            <person name="Foster-Nyarko E."/>
            <person name="Jarju S."/>
            <person name="Secka A."/>
            <person name="Antonio M."/>
            <person name="Oren A."/>
            <person name="Chaudhuri R.R."/>
            <person name="La Ragione R."/>
            <person name="Hildebrand F."/>
            <person name="Pallen M.J."/>
        </authorList>
    </citation>
    <scope>NUCLEOTIDE SEQUENCE</scope>
    <source>
        <strain evidence="15">ChiHjej8B7-3636</strain>
    </source>
</reference>
<dbReference type="Gene3D" id="3.90.190.20">
    <property type="entry name" value="Mur ligase, C-terminal domain"/>
    <property type="match status" value="1"/>
</dbReference>
<evidence type="ECO:0000256" key="1">
    <source>
        <dbReference type="ARBA" id="ARBA00022490"/>
    </source>
</evidence>
<keyword evidence="6 10" id="KW-0133">Cell shape</keyword>
<dbReference type="Pfam" id="PF02875">
    <property type="entry name" value="Mur_ligase_C"/>
    <property type="match status" value="1"/>
</dbReference>
<evidence type="ECO:0000256" key="9">
    <source>
        <dbReference type="ARBA" id="ARBA00023316"/>
    </source>
</evidence>
<comment type="subcellular location">
    <subcellularLocation>
        <location evidence="10 11">Cytoplasm</location>
    </subcellularLocation>
</comment>
<dbReference type="PANTHER" id="PTHR43024:SF1">
    <property type="entry name" value="UDP-N-ACETYLMURAMOYL-TRIPEPTIDE--D-ALANYL-D-ALANINE LIGASE"/>
    <property type="match status" value="1"/>
</dbReference>
<dbReference type="GO" id="GO:0071555">
    <property type="term" value="P:cell wall organization"/>
    <property type="evidence" value="ECO:0007669"/>
    <property type="project" value="UniProtKB-KW"/>
</dbReference>
<evidence type="ECO:0000256" key="10">
    <source>
        <dbReference type="HAMAP-Rule" id="MF_02019"/>
    </source>
</evidence>
<comment type="function">
    <text evidence="10 11">Involved in cell wall formation. Catalyzes the final step in the synthesis of UDP-N-acetylmuramoyl-pentapeptide, the precursor of murein.</text>
</comment>
<keyword evidence="5 10" id="KW-0067">ATP-binding</keyword>
<evidence type="ECO:0000256" key="4">
    <source>
        <dbReference type="ARBA" id="ARBA00022741"/>
    </source>
</evidence>
<comment type="catalytic activity">
    <reaction evidence="10 11">
        <text>D-alanyl-D-alanine + UDP-N-acetyl-alpha-D-muramoyl-L-alanyl-gamma-D-glutamyl-meso-2,6-diaminopimelate + ATP = UDP-N-acetyl-alpha-D-muramoyl-L-alanyl-gamma-D-glutamyl-meso-2,6-diaminopimeloyl-D-alanyl-D-alanine + ADP + phosphate + H(+)</text>
        <dbReference type="Rhea" id="RHEA:28374"/>
        <dbReference type="ChEBI" id="CHEBI:15378"/>
        <dbReference type="ChEBI" id="CHEBI:30616"/>
        <dbReference type="ChEBI" id="CHEBI:43474"/>
        <dbReference type="ChEBI" id="CHEBI:57822"/>
        <dbReference type="ChEBI" id="CHEBI:61386"/>
        <dbReference type="ChEBI" id="CHEBI:83905"/>
        <dbReference type="ChEBI" id="CHEBI:456216"/>
        <dbReference type="EC" id="6.3.2.10"/>
    </reaction>
</comment>
<comment type="caution">
    <text evidence="15">The sequence shown here is derived from an EMBL/GenBank/DDBJ whole genome shotgun (WGS) entry which is preliminary data.</text>
</comment>
<keyword evidence="3 10" id="KW-0132">Cell division</keyword>
<keyword evidence="4 10" id="KW-0547">Nucleotide-binding</keyword>
<organism evidence="15 16">
    <name type="scientific">Candidatus Microbacterium stercoravium</name>
    <dbReference type="NCBI Taxonomy" id="2838697"/>
    <lineage>
        <taxon>Bacteria</taxon>
        <taxon>Bacillati</taxon>
        <taxon>Actinomycetota</taxon>
        <taxon>Actinomycetes</taxon>
        <taxon>Micrococcales</taxon>
        <taxon>Microbacteriaceae</taxon>
        <taxon>Microbacterium</taxon>
    </lineage>
</organism>
<dbReference type="Gene3D" id="3.40.1190.10">
    <property type="entry name" value="Mur-like, catalytic domain"/>
    <property type="match status" value="1"/>
</dbReference>
<dbReference type="Gene3D" id="3.40.1390.10">
    <property type="entry name" value="MurE/MurF, N-terminal domain"/>
    <property type="match status" value="1"/>
</dbReference>
<feature type="domain" description="Mur ligase central" evidence="14">
    <location>
        <begin position="115"/>
        <end position="304"/>
    </location>
</feature>
<keyword evidence="1 10" id="KW-0963">Cytoplasm</keyword>
<gene>
    <name evidence="10" type="primary">murF</name>
    <name evidence="15" type="ORF">H9800_09070</name>
</gene>
<dbReference type="SUPFAM" id="SSF63418">
    <property type="entry name" value="MurE/MurF N-terminal domain"/>
    <property type="match status" value="1"/>
</dbReference>
<dbReference type="SUPFAM" id="SSF53244">
    <property type="entry name" value="MurD-like peptide ligases, peptide-binding domain"/>
    <property type="match status" value="1"/>
</dbReference>
<dbReference type="Pfam" id="PF08245">
    <property type="entry name" value="Mur_ligase_M"/>
    <property type="match status" value="1"/>
</dbReference>
<keyword evidence="2 10" id="KW-0436">Ligase</keyword>
<evidence type="ECO:0000259" key="14">
    <source>
        <dbReference type="Pfam" id="PF08245"/>
    </source>
</evidence>
<dbReference type="GO" id="GO:0005524">
    <property type="term" value="F:ATP binding"/>
    <property type="evidence" value="ECO:0007669"/>
    <property type="project" value="UniProtKB-UniRule"/>
</dbReference>
<evidence type="ECO:0000256" key="3">
    <source>
        <dbReference type="ARBA" id="ARBA00022618"/>
    </source>
</evidence>
<reference evidence="15" key="2">
    <citation type="submission" date="2021-04" db="EMBL/GenBank/DDBJ databases">
        <authorList>
            <person name="Gilroy R."/>
        </authorList>
    </citation>
    <scope>NUCLEOTIDE SEQUENCE</scope>
    <source>
        <strain evidence="15">ChiHjej8B7-3636</strain>
    </source>
</reference>
<dbReference type="InterPro" id="IPR013221">
    <property type="entry name" value="Mur_ligase_cen"/>
</dbReference>
<keyword evidence="7 10" id="KW-0573">Peptidoglycan synthesis</keyword>
<comment type="pathway">
    <text evidence="10 11">Cell wall biogenesis; peptidoglycan biosynthesis.</text>
</comment>
<evidence type="ECO:0000313" key="15">
    <source>
        <dbReference type="EMBL" id="HJA04992.1"/>
    </source>
</evidence>
<name>A0A9D2H6U7_9MICO</name>
<dbReference type="InterPro" id="IPR000713">
    <property type="entry name" value="Mur_ligase_N"/>
</dbReference>
<dbReference type="EC" id="6.3.2.10" evidence="10 11"/>
<dbReference type="GO" id="GO:0047480">
    <property type="term" value="F:UDP-N-acetylmuramoyl-tripeptide-D-alanyl-D-alanine ligase activity"/>
    <property type="evidence" value="ECO:0007669"/>
    <property type="project" value="UniProtKB-UniRule"/>
</dbReference>
<dbReference type="InterPro" id="IPR036565">
    <property type="entry name" value="Mur-like_cat_sf"/>
</dbReference>
<evidence type="ECO:0000259" key="12">
    <source>
        <dbReference type="Pfam" id="PF01225"/>
    </source>
</evidence>
<sequence>MIALSLAEVAAATSGELIRHGADAPETIVSGAVDTDSRAIGAGGIFVAKPGEHTDGHRFVGAAAEQGAALAIVEHAVDAPITQVVVADAVAALADLARVVVERVRANGTLRVVGITGSNGKTTTKNMLRTILEAEGPTVAPVASFNNAVGAPLTMLRVTEDTAYLVCEFGADAPGQIARLAGLVTPDVGIVLMVGLSHAGGFGGIEQTALAKRELVEQIRAGGIAVLNTDDPRVAAMAETAAERGVLVRWFGEHDGADIRVSQLDVTPSGTRAQVAIDGEAHELFLKVLGAHHIKNAVAALTAAVALGVSPESAIARLETIELAERWRMEVMGSDRVRIINDAYNASPDAMQAALRTLAQITGEGERMVAVLGAMSELGERDVEEHQKIGLLAVRLRIPRIVVVGAEARPLFLSAIAEGSWSEEAVFFETADEAFEYLKDELRDGDRVLVKSSNASGLRILGDRLGELFS</sequence>
<dbReference type="InterPro" id="IPR005863">
    <property type="entry name" value="UDP-N-AcMur_synth"/>
</dbReference>
<dbReference type="EMBL" id="DXAM01000128">
    <property type="protein sequence ID" value="HJA04992.1"/>
    <property type="molecule type" value="Genomic_DNA"/>
</dbReference>
<dbReference type="InterPro" id="IPR036615">
    <property type="entry name" value="Mur_ligase_C_dom_sf"/>
</dbReference>
<dbReference type="SUPFAM" id="SSF53623">
    <property type="entry name" value="MurD-like peptide ligases, catalytic domain"/>
    <property type="match status" value="1"/>
</dbReference>
<dbReference type="Pfam" id="PF01225">
    <property type="entry name" value="Mur_ligase"/>
    <property type="match status" value="1"/>
</dbReference>
<dbReference type="GO" id="GO:0009252">
    <property type="term" value="P:peptidoglycan biosynthetic process"/>
    <property type="evidence" value="ECO:0007669"/>
    <property type="project" value="UniProtKB-UniRule"/>
</dbReference>
<feature type="domain" description="Mur ligase N-terminal catalytic" evidence="12">
    <location>
        <begin position="33"/>
        <end position="89"/>
    </location>
</feature>
<evidence type="ECO:0000256" key="7">
    <source>
        <dbReference type="ARBA" id="ARBA00022984"/>
    </source>
</evidence>
<dbReference type="GO" id="GO:0051301">
    <property type="term" value="P:cell division"/>
    <property type="evidence" value="ECO:0007669"/>
    <property type="project" value="UniProtKB-KW"/>
</dbReference>
<dbReference type="GO" id="GO:0005737">
    <property type="term" value="C:cytoplasm"/>
    <property type="evidence" value="ECO:0007669"/>
    <property type="project" value="UniProtKB-SubCell"/>
</dbReference>
<accession>A0A9D2H6U7</accession>
<dbReference type="InterPro" id="IPR051046">
    <property type="entry name" value="MurCDEF_CellWall_CoF430Synth"/>
</dbReference>
<keyword evidence="8 10" id="KW-0131">Cell cycle</keyword>
<evidence type="ECO:0000259" key="13">
    <source>
        <dbReference type="Pfam" id="PF02875"/>
    </source>
</evidence>
<feature type="domain" description="Mur ligase C-terminal" evidence="13">
    <location>
        <begin position="328"/>
        <end position="453"/>
    </location>
</feature>
<dbReference type="PANTHER" id="PTHR43024">
    <property type="entry name" value="UDP-N-ACETYLMURAMOYL-TRIPEPTIDE--D-ALANYL-D-ALANINE LIGASE"/>
    <property type="match status" value="1"/>
</dbReference>
<dbReference type="InterPro" id="IPR035911">
    <property type="entry name" value="MurE/MurF_N"/>
</dbReference>
<evidence type="ECO:0000256" key="11">
    <source>
        <dbReference type="RuleBase" id="RU004136"/>
    </source>
</evidence>
<evidence type="ECO:0000256" key="2">
    <source>
        <dbReference type="ARBA" id="ARBA00022598"/>
    </source>
</evidence>
<dbReference type="AlphaFoldDB" id="A0A9D2H6U7"/>
<comment type="similarity">
    <text evidence="10">Belongs to the MurCDEF family. MurF subfamily.</text>
</comment>
<evidence type="ECO:0000256" key="6">
    <source>
        <dbReference type="ARBA" id="ARBA00022960"/>
    </source>
</evidence>
<evidence type="ECO:0000313" key="16">
    <source>
        <dbReference type="Proteomes" id="UP000824220"/>
    </source>
</evidence>